<dbReference type="Proteomes" id="UP000038010">
    <property type="component" value="Unassembled WGS sequence"/>
</dbReference>
<dbReference type="EMBL" id="LFJN01000037">
    <property type="protein sequence ID" value="KPI35723.1"/>
    <property type="molecule type" value="Genomic_DNA"/>
</dbReference>
<dbReference type="AlphaFoldDB" id="A0A0N1NWC0"/>
<dbReference type="SUPFAM" id="SSF56752">
    <property type="entry name" value="D-aminoacid aminotransferase-like PLP-dependent enzymes"/>
    <property type="match status" value="1"/>
</dbReference>
<dbReference type="Gene3D" id="3.20.10.10">
    <property type="entry name" value="D-amino Acid Aminotransferase, subunit A, domain 2"/>
    <property type="match status" value="1"/>
</dbReference>
<name>A0A0N1NWC0_9EURO</name>
<dbReference type="GeneID" id="28733064"/>
<keyword evidence="2" id="KW-1185">Reference proteome</keyword>
<protein>
    <recommendedName>
        <fullName evidence="3">Aminodeoxychorismate lyase</fullName>
    </recommendedName>
</protein>
<dbReference type="OrthoDB" id="5288718at2759"/>
<dbReference type="STRING" id="1664694.A0A0N1NWC0"/>
<dbReference type="RefSeq" id="XP_017995686.1">
    <property type="nucleotide sequence ID" value="XM_018141184.1"/>
</dbReference>
<dbReference type="VEuPathDB" id="FungiDB:AB675_1303"/>
<gene>
    <name evidence="1" type="ORF">AB675_1303</name>
</gene>
<dbReference type="InterPro" id="IPR001544">
    <property type="entry name" value="Aminotrans_IV"/>
</dbReference>
<organism evidence="1 2">
    <name type="scientific">Cyphellophora attinorum</name>
    <dbReference type="NCBI Taxonomy" id="1664694"/>
    <lineage>
        <taxon>Eukaryota</taxon>
        <taxon>Fungi</taxon>
        <taxon>Dikarya</taxon>
        <taxon>Ascomycota</taxon>
        <taxon>Pezizomycotina</taxon>
        <taxon>Eurotiomycetes</taxon>
        <taxon>Chaetothyriomycetidae</taxon>
        <taxon>Chaetothyriales</taxon>
        <taxon>Cyphellophoraceae</taxon>
        <taxon>Cyphellophora</taxon>
    </lineage>
</organism>
<comment type="caution">
    <text evidence="1">The sequence shown here is derived from an EMBL/GenBank/DDBJ whole genome shotgun (WGS) entry which is preliminary data.</text>
</comment>
<dbReference type="GO" id="GO:0003824">
    <property type="term" value="F:catalytic activity"/>
    <property type="evidence" value="ECO:0007669"/>
    <property type="project" value="InterPro"/>
</dbReference>
<accession>A0A0N1NWC0</accession>
<evidence type="ECO:0000313" key="1">
    <source>
        <dbReference type="EMBL" id="KPI35723.1"/>
    </source>
</evidence>
<evidence type="ECO:0000313" key="2">
    <source>
        <dbReference type="Proteomes" id="UP000038010"/>
    </source>
</evidence>
<dbReference type="InterPro" id="IPR036038">
    <property type="entry name" value="Aminotransferase-like"/>
</dbReference>
<proteinExistence type="predicted"/>
<evidence type="ECO:0008006" key="3">
    <source>
        <dbReference type="Google" id="ProtNLM"/>
    </source>
</evidence>
<dbReference type="InterPro" id="IPR043132">
    <property type="entry name" value="BCAT-like_C"/>
</dbReference>
<sequence>MTLTLLDDAQTIASHESFAITTSLRWQPDRSLLDSHPHALPLRYHQARLLASARTFKLDPLRSVLSGEAGIEHLQLHVTKHTSQLQATPHKLTLNCRADGTIDIVSSPALPPLYSFLLSAGPPPPPSAVEAMIYVAPHTTCASPFTIHKTIHRPMYNAVRMVTGIAAAPPTSEEVLLYNEKDQVTEASLSTVYFWRNAQWVTPASSCGGNHGASRMLALEQAWCVEDVIMRKDVRVDEVVAMSNGVRGFWFAVVKQLLQDST</sequence>
<reference evidence="1 2" key="1">
    <citation type="submission" date="2015-06" db="EMBL/GenBank/DDBJ databases">
        <title>Draft genome of the ant-associated black yeast Phialophora attae CBS 131958.</title>
        <authorList>
            <person name="Moreno L.F."/>
            <person name="Stielow B.J."/>
            <person name="de Hoog S."/>
            <person name="Vicente V.A."/>
            <person name="Weiss V.A."/>
            <person name="de Vries M."/>
            <person name="Cruz L.M."/>
            <person name="Souza E.M."/>
        </authorList>
    </citation>
    <scope>NUCLEOTIDE SEQUENCE [LARGE SCALE GENOMIC DNA]</scope>
    <source>
        <strain evidence="1 2">CBS 131958</strain>
    </source>
</reference>
<dbReference type="Pfam" id="PF01063">
    <property type="entry name" value="Aminotran_4"/>
    <property type="match status" value="1"/>
</dbReference>